<sequence>MRQSMHIGIESKGDRGCALIEAGERASRPEHLKRPHPGEVFKRRCMAKSPLKQSEVAQCLEVSTKHLSRFVNGHSNLTVEFARKLEAVSGISAKAWMHYQVAYDLYRTAKSKPSLKPIY</sequence>
<gene>
    <name evidence="2" type="ORF">AV942_17720</name>
</gene>
<dbReference type="Proteomes" id="UP000061468">
    <property type="component" value="Chromosome"/>
</dbReference>
<evidence type="ECO:0000313" key="2">
    <source>
        <dbReference type="EMBL" id="AMJ79995.1"/>
    </source>
</evidence>
<dbReference type="InterPro" id="IPR010982">
    <property type="entry name" value="Lambda_DNA-bd_dom_sf"/>
</dbReference>
<dbReference type="AlphaFoldDB" id="A0AAC8XM84"/>
<dbReference type="SUPFAM" id="SSF47413">
    <property type="entry name" value="lambda repressor-like DNA-binding domains"/>
    <property type="match status" value="1"/>
</dbReference>
<dbReference type="GO" id="GO:0003677">
    <property type="term" value="F:DNA binding"/>
    <property type="evidence" value="ECO:0007669"/>
    <property type="project" value="UniProtKB-KW"/>
</dbReference>
<dbReference type="PANTHER" id="PTHR36924">
    <property type="entry name" value="ANTITOXIN HIGA-1"/>
    <property type="match status" value="1"/>
</dbReference>
<reference evidence="2 3" key="1">
    <citation type="submission" date="2015-12" db="EMBL/GenBank/DDBJ databases">
        <title>Intraspecies pangenome expansion in the marine bacterium Alteromonas.</title>
        <authorList>
            <person name="Lopez-Perez M."/>
            <person name="Rodriguez-Valera F."/>
        </authorList>
    </citation>
    <scope>NUCLEOTIDE SEQUENCE [LARGE SCALE GENOMIC DNA]</scope>
    <source>
        <strain evidence="2 3">UM8</strain>
    </source>
</reference>
<organism evidence="2 3">
    <name type="scientific">Alteromonas mediterranea</name>
    <dbReference type="NCBI Taxonomy" id="314275"/>
    <lineage>
        <taxon>Bacteria</taxon>
        <taxon>Pseudomonadati</taxon>
        <taxon>Pseudomonadota</taxon>
        <taxon>Gammaproteobacteria</taxon>
        <taxon>Alteromonadales</taxon>
        <taxon>Alteromonadaceae</taxon>
        <taxon>Alteromonas/Salinimonas group</taxon>
        <taxon>Alteromonas</taxon>
    </lineage>
</organism>
<proteinExistence type="predicted"/>
<dbReference type="EMBL" id="CP013928">
    <property type="protein sequence ID" value="AMJ79995.1"/>
    <property type="molecule type" value="Genomic_DNA"/>
</dbReference>
<keyword evidence="1" id="KW-0238">DNA-binding</keyword>
<protein>
    <submittedName>
        <fullName evidence="2">XRE family transcriptional regulator</fullName>
    </submittedName>
</protein>
<dbReference type="NCBIfam" id="TIGR02607">
    <property type="entry name" value="antidote_HigA"/>
    <property type="match status" value="1"/>
</dbReference>
<dbReference type="RefSeq" id="WP_015068244.1">
    <property type="nucleotide sequence ID" value="NZ_CAXGIV010000148.1"/>
</dbReference>
<dbReference type="InterPro" id="IPR013430">
    <property type="entry name" value="Toxin_antidote_HigA"/>
</dbReference>
<evidence type="ECO:0000256" key="1">
    <source>
        <dbReference type="ARBA" id="ARBA00023125"/>
    </source>
</evidence>
<dbReference type="InterPro" id="IPR001387">
    <property type="entry name" value="Cro/C1-type_HTH"/>
</dbReference>
<evidence type="ECO:0000313" key="3">
    <source>
        <dbReference type="Proteomes" id="UP000061468"/>
    </source>
</evidence>
<dbReference type="Gene3D" id="1.10.260.40">
    <property type="entry name" value="lambda repressor-like DNA-binding domains"/>
    <property type="match status" value="1"/>
</dbReference>
<accession>A0AAC8XM84</accession>
<dbReference type="CDD" id="cd00093">
    <property type="entry name" value="HTH_XRE"/>
    <property type="match status" value="1"/>
</dbReference>
<dbReference type="PANTHER" id="PTHR36924:SF1">
    <property type="entry name" value="ANTITOXIN HIGA-1"/>
    <property type="match status" value="1"/>
</dbReference>
<name>A0AAC8XM84_9ALTE</name>